<keyword evidence="4" id="KW-1185">Reference proteome</keyword>
<feature type="compositionally biased region" description="Basic residues" evidence="2">
    <location>
        <begin position="48"/>
        <end position="58"/>
    </location>
</feature>
<evidence type="ECO:0008006" key="5">
    <source>
        <dbReference type="Google" id="ProtNLM"/>
    </source>
</evidence>
<name>A0AAV8TM61_9ROSI</name>
<accession>A0AAV8TM61</accession>
<organism evidence="3 4">
    <name type="scientific">Erythroxylum novogranatense</name>
    <dbReference type="NCBI Taxonomy" id="1862640"/>
    <lineage>
        <taxon>Eukaryota</taxon>
        <taxon>Viridiplantae</taxon>
        <taxon>Streptophyta</taxon>
        <taxon>Embryophyta</taxon>
        <taxon>Tracheophyta</taxon>
        <taxon>Spermatophyta</taxon>
        <taxon>Magnoliopsida</taxon>
        <taxon>eudicotyledons</taxon>
        <taxon>Gunneridae</taxon>
        <taxon>Pentapetalae</taxon>
        <taxon>rosids</taxon>
        <taxon>fabids</taxon>
        <taxon>Malpighiales</taxon>
        <taxon>Erythroxylaceae</taxon>
        <taxon>Erythroxylum</taxon>
    </lineage>
</organism>
<evidence type="ECO:0000313" key="4">
    <source>
        <dbReference type="Proteomes" id="UP001159364"/>
    </source>
</evidence>
<protein>
    <recommendedName>
        <fullName evidence="5">Phospholipase-like protein</fullName>
    </recommendedName>
</protein>
<dbReference type="EMBL" id="JAIWQS010000004">
    <property type="protein sequence ID" value="KAJ8767024.1"/>
    <property type="molecule type" value="Genomic_DNA"/>
</dbReference>
<gene>
    <name evidence="3" type="ORF">K2173_012535</name>
</gene>
<feature type="region of interest" description="Disordered" evidence="2">
    <location>
        <begin position="44"/>
        <end position="79"/>
    </location>
</feature>
<proteinExistence type="predicted"/>
<evidence type="ECO:0000256" key="1">
    <source>
        <dbReference type="SAM" id="Coils"/>
    </source>
</evidence>
<keyword evidence="1" id="KW-0175">Coiled coil</keyword>
<dbReference type="InterPro" id="IPR007942">
    <property type="entry name" value="PLipase-like"/>
</dbReference>
<sequence length="455" mass="50830">MNLRALLEAEREMAYNGRVHPGCVNSGNPYHECGVACLEKIAQGHGQKEKKKSGNRHGMKGELSKKMDRGRKTDQSCPKASNPYHECNKYCSYNSAEAVLQGVEKKSGFQNLDGFQRKKKLSESQQRTEQVVNSVLVVKSAYPNDTASPRSPYTIEKKIGLENNQSYSSSLHPLEESHFRNHSFDQGRVQPHEVVPPDGTKISFSWCAVTPPIKQDEDEEIYRSLKGSSSPVTKIEDKNASGPINESSGIFRASEGSNGGEIQFVISDSCVSVGKYHVRATVASILQLIFEKYGDIAANSRLESTSLHAYYLECVCFVVQKLQSTSFKKLTKSKIKEMLAVLKDVESAGIDISWLHSIFNQLTEAMELKNQHETTEAARHNCIQVIESTRQELESMMKDLAEKERAVADIKSRISEATAHLNELELESSQLNNTLQSIKSKIEKIRFKPLGDEPL</sequence>
<evidence type="ECO:0000256" key="2">
    <source>
        <dbReference type="SAM" id="MobiDB-lite"/>
    </source>
</evidence>
<dbReference type="Proteomes" id="UP001159364">
    <property type="component" value="Linkage Group LG04"/>
</dbReference>
<dbReference type="Pfam" id="PF05278">
    <property type="entry name" value="PEARLI-4"/>
    <property type="match status" value="1"/>
</dbReference>
<feature type="compositionally biased region" description="Basic and acidic residues" evidence="2">
    <location>
        <begin position="59"/>
        <end position="74"/>
    </location>
</feature>
<dbReference type="PANTHER" id="PTHR35358:SF7">
    <property type="entry name" value="EXPRESSED PROTEIN"/>
    <property type="match status" value="1"/>
</dbReference>
<dbReference type="PANTHER" id="PTHR35358">
    <property type="entry name" value="OS06G0711100 PROTEIN"/>
    <property type="match status" value="1"/>
</dbReference>
<reference evidence="3 4" key="1">
    <citation type="submission" date="2021-09" db="EMBL/GenBank/DDBJ databases">
        <title>Genomic insights and catalytic innovation underlie evolution of tropane alkaloids biosynthesis.</title>
        <authorList>
            <person name="Wang Y.-J."/>
            <person name="Tian T."/>
            <person name="Huang J.-P."/>
            <person name="Huang S.-X."/>
        </authorList>
    </citation>
    <scope>NUCLEOTIDE SEQUENCE [LARGE SCALE GENOMIC DNA]</scope>
    <source>
        <strain evidence="3">KIB-2018</strain>
        <tissue evidence="3">Leaf</tissue>
    </source>
</reference>
<feature type="coiled-coil region" evidence="1">
    <location>
        <begin position="383"/>
        <end position="441"/>
    </location>
</feature>
<dbReference type="AlphaFoldDB" id="A0AAV8TM61"/>
<evidence type="ECO:0000313" key="3">
    <source>
        <dbReference type="EMBL" id="KAJ8767024.1"/>
    </source>
</evidence>
<comment type="caution">
    <text evidence="3">The sequence shown here is derived from an EMBL/GenBank/DDBJ whole genome shotgun (WGS) entry which is preliminary data.</text>
</comment>